<reference evidence="1" key="3">
    <citation type="journal article" date="2017" name="Nature">
        <title>Genome sequence of the progenitor of the wheat D genome Aegilops tauschii.</title>
        <authorList>
            <person name="Luo M.C."/>
            <person name="Gu Y.Q."/>
            <person name="Puiu D."/>
            <person name="Wang H."/>
            <person name="Twardziok S.O."/>
            <person name="Deal K.R."/>
            <person name="Huo N."/>
            <person name="Zhu T."/>
            <person name="Wang L."/>
            <person name="Wang Y."/>
            <person name="McGuire P.E."/>
            <person name="Liu S."/>
            <person name="Long H."/>
            <person name="Ramasamy R.K."/>
            <person name="Rodriguez J.C."/>
            <person name="Van S.L."/>
            <person name="Yuan L."/>
            <person name="Wang Z."/>
            <person name="Xia Z."/>
            <person name="Xiao L."/>
            <person name="Anderson O.D."/>
            <person name="Ouyang S."/>
            <person name="Liang Y."/>
            <person name="Zimin A.V."/>
            <person name="Pertea G."/>
            <person name="Qi P."/>
            <person name="Bennetzen J.L."/>
            <person name="Dai X."/>
            <person name="Dawson M.W."/>
            <person name="Muller H.G."/>
            <person name="Kugler K."/>
            <person name="Rivarola-Duarte L."/>
            <person name="Spannagl M."/>
            <person name="Mayer K.F.X."/>
            <person name="Lu F.H."/>
            <person name="Bevan M.W."/>
            <person name="Leroy P."/>
            <person name="Li P."/>
            <person name="You F.M."/>
            <person name="Sun Q."/>
            <person name="Liu Z."/>
            <person name="Lyons E."/>
            <person name="Wicker T."/>
            <person name="Salzberg S.L."/>
            <person name="Devos K.M."/>
            <person name="Dvorak J."/>
        </authorList>
    </citation>
    <scope>NUCLEOTIDE SEQUENCE [LARGE SCALE GENOMIC DNA]</scope>
    <source>
        <strain evidence="1">cv. AL8/78</strain>
    </source>
</reference>
<dbReference type="PANTHER" id="PTHR33710:SF72">
    <property type="entry name" value="OS04G0204200 PROTEIN"/>
    <property type="match status" value="1"/>
</dbReference>
<dbReference type="PANTHER" id="PTHR33710">
    <property type="entry name" value="BNAC02G09200D PROTEIN"/>
    <property type="match status" value="1"/>
</dbReference>
<name>A0A453DAL0_AEGTS</name>
<protein>
    <recommendedName>
        <fullName evidence="3">Endonuclease/exonuclease/phosphatase domain-containing protein</fullName>
    </recommendedName>
</protein>
<dbReference type="InterPro" id="IPR036691">
    <property type="entry name" value="Endo/exonu/phosph_ase_sf"/>
</dbReference>
<dbReference type="Proteomes" id="UP000015105">
    <property type="component" value="Chromosome 2D"/>
</dbReference>
<reference evidence="1" key="4">
    <citation type="submission" date="2019-03" db="UniProtKB">
        <authorList>
            <consortium name="EnsemblPlants"/>
        </authorList>
    </citation>
    <scope>IDENTIFICATION</scope>
</reference>
<evidence type="ECO:0000313" key="1">
    <source>
        <dbReference type="EnsemblPlants" id="AET2Gv21167000.1"/>
    </source>
</evidence>
<accession>A0A453DAL0</accession>
<proteinExistence type="predicted"/>
<dbReference type="Gramene" id="AET2Gv21167000.1">
    <property type="protein sequence ID" value="AET2Gv21167000.1"/>
    <property type="gene ID" value="AET2Gv21167000"/>
</dbReference>
<reference evidence="2" key="2">
    <citation type="journal article" date="2017" name="Nat. Plants">
        <title>The Aegilops tauschii genome reveals multiple impacts of transposons.</title>
        <authorList>
            <person name="Zhao G."/>
            <person name="Zou C."/>
            <person name="Li K."/>
            <person name="Wang K."/>
            <person name="Li T."/>
            <person name="Gao L."/>
            <person name="Zhang X."/>
            <person name="Wang H."/>
            <person name="Yang Z."/>
            <person name="Liu X."/>
            <person name="Jiang W."/>
            <person name="Mao L."/>
            <person name="Kong X."/>
            <person name="Jiao Y."/>
            <person name="Jia J."/>
        </authorList>
    </citation>
    <scope>NUCLEOTIDE SEQUENCE [LARGE SCALE GENOMIC DNA]</scope>
    <source>
        <strain evidence="2">cv. AL8/78</strain>
    </source>
</reference>
<keyword evidence="2" id="KW-1185">Reference proteome</keyword>
<reference evidence="1" key="5">
    <citation type="journal article" date="2021" name="G3 (Bethesda)">
        <title>Aegilops tauschii genome assembly Aet v5.0 features greater sequence contiguity and improved annotation.</title>
        <authorList>
            <person name="Wang L."/>
            <person name="Zhu T."/>
            <person name="Rodriguez J.C."/>
            <person name="Deal K.R."/>
            <person name="Dubcovsky J."/>
            <person name="McGuire P.E."/>
            <person name="Lux T."/>
            <person name="Spannagl M."/>
            <person name="Mayer K.F.X."/>
            <person name="Baldrich P."/>
            <person name="Meyers B.C."/>
            <person name="Huo N."/>
            <person name="Gu Y.Q."/>
            <person name="Zhou H."/>
            <person name="Devos K.M."/>
            <person name="Bennetzen J.L."/>
            <person name="Unver T."/>
            <person name="Budak H."/>
            <person name="Gulick P.J."/>
            <person name="Galiba G."/>
            <person name="Kalapos B."/>
            <person name="Nelson D.R."/>
            <person name="Li P."/>
            <person name="You F.M."/>
            <person name="Luo M.C."/>
            <person name="Dvorak J."/>
        </authorList>
    </citation>
    <scope>NUCLEOTIDE SEQUENCE [LARGE SCALE GENOMIC DNA]</scope>
    <source>
        <strain evidence="1">cv. AL8/78</strain>
    </source>
</reference>
<sequence>IHLSGGKYTWSNHQAHPTLEKLDRVLMSYSWEDLFPLVSVRKLVRDISDHNPLLLSLKADKTEPPKKKEFCFDISWLSNELFLPKAREIWG</sequence>
<dbReference type="AlphaFoldDB" id="A0A453DAL0"/>
<dbReference type="EnsemblPlants" id="AET2Gv21167000.1">
    <property type="protein sequence ID" value="AET2Gv21167000.1"/>
    <property type="gene ID" value="AET2Gv21167000"/>
</dbReference>
<dbReference type="Gene3D" id="3.60.10.10">
    <property type="entry name" value="Endonuclease/exonuclease/phosphatase"/>
    <property type="match status" value="1"/>
</dbReference>
<organism evidence="1 2">
    <name type="scientific">Aegilops tauschii subsp. strangulata</name>
    <name type="common">Goatgrass</name>
    <dbReference type="NCBI Taxonomy" id="200361"/>
    <lineage>
        <taxon>Eukaryota</taxon>
        <taxon>Viridiplantae</taxon>
        <taxon>Streptophyta</taxon>
        <taxon>Embryophyta</taxon>
        <taxon>Tracheophyta</taxon>
        <taxon>Spermatophyta</taxon>
        <taxon>Magnoliopsida</taxon>
        <taxon>Liliopsida</taxon>
        <taxon>Poales</taxon>
        <taxon>Poaceae</taxon>
        <taxon>BOP clade</taxon>
        <taxon>Pooideae</taxon>
        <taxon>Triticodae</taxon>
        <taxon>Triticeae</taxon>
        <taxon>Triticinae</taxon>
        <taxon>Aegilops</taxon>
    </lineage>
</organism>
<reference evidence="2" key="1">
    <citation type="journal article" date="2014" name="Science">
        <title>Ancient hybridizations among the ancestral genomes of bread wheat.</title>
        <authorList>
            <consortium name="International Wheat Genome Sequencing Consortium,"/>
            <person name="Marcussen T."/>
            <person name="Sandve S.R."/>
            <person name="Heier L."/>
            <person name="Spannagl M."/>
            <person name="Pfeifer M."/>
            <person name="Jakobsen K.S."/>
            <person name="Wulff B.B."/>
            <person name="Steuernagel B."/>
            <person name="Mayer K.F."/>
            <person name="Olsen O.A."/>
        </authorList>
    </citation>
    <scope>NUCLEOTIDE SEQUENCE [LARGE SCALE GENOMIC DNA]</scope>
    <source>
        <strain evidence="2">cv. AL8/78</strain>
    </source>
</reference>
<dbReference type="SUPFAM" id="SSF56219">
    <property type="entry name" value="DNase I-like"/>
    <property type="match status" value="1"/>
</dbReference>
<evidence type="ECO:0008006" key="3">
    <source>
        <dbReference type="Google" id="ProtNLM"/>
    </source>
</evidence>
<evidence type="ECO:0000313" key="2">
    <source>
        <dbReference type="Proteomes" id="UP000015105"/>
    </source>
</evidence>